<keyword evidence="19" id="KW-1185">Reference proteome</keyword>
<dbReference type="InterPro" id="IPR015887">
    <property type="entry name" value="DNA_glyclase_Znf_dom_DNA_BS"/>
</dbReference>
<evidence type="ECO:0000256" key="5">
    <source>
        <dbReference type="ARBA" id="ARBA00022763"/>
    </source>
</evidence>
<comment type="catalytic activity">
    <reaction evidence="1 15">
        <text>Hydrolysis of DNA containing ring-opened 7-methylguanine residues, releasing 2,6-diamino-4-hydroxy-5-(N-methyl)formamidopyrimidine.</text>
        <dbReference type="EC" id="3.2.2.23"/>
    </reaction>
</comment>
<dbReference type="RefSeq" id="WP_114208259.1">
    <property type="nucleotide sequence ID" value="NZ_CP030840.1"/>
</dbReference>
<proteinExistence type="inferred from homology"/>
<dbReference type="GO" id="GO:0003684">
    <property type="term" value="F:damaged DNA binding"/>
    <property type="evidence" value="ECO:0007669"/>
    <property type="project" value="InterPro"/>
</dbReference>
<feature type="active site" description="Proton donor" evidence="15">
    <location>
        <position position="3"/>
    </location>
</feature>
<name>A0A2Z5G277_9BACT</name>
<organism evidence="18 19">
    <name type="scientific">Acidisarcina polymorpha</name>
    <dbReference type="NCBI Taxonomy" id="2211140"/>
    <lineage>
        <taxon>Bacteria</taxon>
        <taxon>Pseudomonadati</taxon>
        <taxon>Acidobacteriota</taxon>
        <taxon>Terriglobia</taxon>
        <taxon>Terriglobales</taxon>
        <taxon>Acidobacteriaceae</taxon>
        <taxon>Acidisarcina</taxon>
    </lineage>
</organism>
<dbReference type="InterPro" id="IPR010663">
    <property type="entry name" value="Znf_FPG/IleRS"/>
</dbReference>
<feature type="binding site" evidence="15">
    <location>
        <position position="119"/>
    </location>
    <ligand>
        <name>DNA</name>
        <dbReference type="ChEBI" id="CHEBI:16991"/>
    </ligand>
</feature>
<evidence type="ECO:0000256" key="11">
    <source>
        <dbReference type="ARBA" id="ARBA00023239"/>
    </source>
</evidence>
<feature type="active site" description="Schiff-base intermediate with DNA" evidence="15">
    <location>
        <position position="2"/>
    </location>
</feature>
<dbReference type="SUPFAM" id="SSF81624">
    <property type="entry name" value="N-terminal domain of MutM-like DNA repair proteins"/>
    <property type="match status" value="1"/>
</dbReference>
<keyword evidence="4 15" id="KW-0479">Metal-binding</keyword>
<sequence>MPELPEVETVANGVNDRVRGQRIESVWLSSKPQTFKTPAAEMEQDLAGCRIIQVRRVGKHIVFDLENGDARSGVLLQWIVHLGMTGRLLVCSPEVPLPAHTHAVLGLSSGRELRFVDPRRFGRLAIFRMENESVEPSHQSTAQGFQGPGQEPLSIALADFQKLFRGRHLPIKSALLNQKLLHGVGNIYADESLFRAGIRPKRIAGRLRKAELERLHVSIQTVLREAIKLGGSSVSDYVDADGVRGFFQLQHRVYMRTGQPCLVCGTPIRKIVLGGRSTHYCPHCQR</sequence>
<evidence type="ECO:0000256" key="10">
    <source>
        <dbReference type="ARBA" id="ARBA00023204"/>
    </source>
</evidence>
<dbReference type="SUPFAM" id="SSF57716">
    <property type="entry name" value="Glucocorticoid receptor-like (DNA-binding domain)"/>
    <property type="match status" value="1"/>
</dbReference>
<dbReference type="CDD" id="cd08966">
    <property type="entry name" value="EcFpg-like_N"/>
    <property type="match status" value="1"/>
</dbReference>
<comment type="catalytic activity">
    <reaction evidence="14 15">
        <text>2'-deoxyribonucleotide-(2'-deoxyribose 5'-phosphate)-2'-deoxyribonucleotide-DNA = a 3'-end 2'-deoxyribonucleotide-(2,3-dehydro-2,3-deoxyribose 5'-phosphate)-DNA + a 5'-end 5'-phospho-2'-deoxyribonucleoside-DNA + H(+)</text>
        <dbReference type="Rhea" id="RHEA:66592"/>
        <dbReference type="Rhea" id="RHEA-COMP:13180"/>
        <dbReference type="Rhea" id="RHEA-COMP:16897"/>
        <dbReference type="Rhea" id="RHEA-COMP:17067"/>
        <dbReference type="ChEBI" id="CHEBI:15378"/>
        <dbReference type="ChEBI" id="CHEBI:136412"/>
        <dbReference type="ChEBI" id="CHEBI:157695"/>
        <dbReference type="ChEBI" id="CHEBI:167181"/>
        <dbReference type="EC" id="4.2.99.18"/>
    </reaction>
</comment>
<dbReference type="InterPro" id="IPR015886">
    <property type="entry name" value="H2TH_FPG"/>
</dbReference>
<feature type="binding site" evidence="15">
    <location>
        <position position="167"/>
    </location>
    <ligand>
        <name>DNA</name>
        <dbReference type="ChEBI" id="CHEBI:16991"/>
    </ligand>
</feature>
<keyword evidence="8 15" id="KW-0862">Zinc</keyword>
<dbReference type="Gene3D" id="1.10.8.50">
    <property type="match status" value="1"/>
</dbReference>
<evidence type="ECO:0000256" key="2">
    <source>
        <dbReference type="ARBA" id="ARBA00009409"/>
    </source>
</evidence>
<keyword evidence="12 15" id="KW-0511">Multifunctional enzyme</keyword>
<dbReference type="Pfam" id="PF06831">
    <property type="entry name" value="H2TH"/>
    <property type="match status" value="1"/>
</dbReference>
<dbReference type="InterPro" id="IPR012319">
    <property type="entry name" value="FPG_cat"/>
</dbReference>
<evidence type="ECO:0000313" key="18">
    <source>
        <dbReference type="EMBL" id="AXC13211.1"/>
    </source>
</evidence>
<keyword evidence="10 15" id="KW-0234">DNA repair</keyword>
<gene>
    <name evidence="15" type="primary">mutM</name>
    <name evidence="15" type="synonym">fpg</name>
    <name evidence="18" type="ORF">ACPOL_3932</name>
</gene>
<evidence type="ECO:0000256" key="13">
    <source>
        <dbReference type="ARBA" id="ARBA00023295"/>
    </source>
</evidence>
<dbReference type="Gene3D" id="3.20.190.10">
    <property type="entry name" value="MutM-like, N-terminal"/>
    <property type="match status" value="1"/>
</dbReference>
<dbReference type="GO" id="GO:0006284">
    <property type="term" value="P:base-excision repair"/>
    <property type="evidence" value="ECO:0007669"/>
    <property type="project" value="InterPro"/>
</dbReference>
<dbReference type="GO" id="GO:0034039">
    <property type="term" value="F:8-oxo-7,8-dihydroguanine DNA N-glycosylase activity"/>
    <property type="evidence" value="ECO:0007669"/>
    <property type="project" value="TreeGrafter"/>
</dbReference>
<keyword evidence="6 15" id="KW-0863">Zinc-finger</keyword>
<feature type="binding site" evidence="15">
    <location>
        <position position="100"/>
    </location>
    <ligand>
        <name>DNA</name>
        <dbReference type="ChEBI" id="CHEBI:16991"/>
    </ligand>
</feature>
<comment type="similarity">
    <text evidence="2 15">Belongs to the FPG family.</text>
</comment>
<dbReference type="PROSITE" id="PS01242">
    <property type="entry name" value="ZF_FPG_1"/>
    <property type="match status" value="1"/>
</dbReference>
<dbReference type="InterPro" id="IPR000214">
    <property type="entry name" value="Znf_DNA_glyclase/AP_lyase"/>
</dbReference>
<keyword evidence="13 15" id="KW-0326">Glycosidase</keyword>
<comment type="cofactor">
    <cofactor evidence="15">
        <name>Zn(2+)</name>
        <dbReference type="ChEBI" id="CHEBI:29105"/>
    </cofactor>
    <text evidence="15">Binds 1 zinc ion per subunit.</text>
</comment>
<dbReference type="EMBL" id="CP030840">
    <property type="protein sequence ID" value="AXC13211.1"/>
    <property type="molecule type" value="Genomic_DNA"/>
</dbReference>
<dbReference type="AlphaFoldDB" id="A0A2Z5G277"/>
<comment type="function">
    <text evidence="15">Involved in base excision repair of DNA damaged by oxidation or by mutagenic agents. Acts as DNA glycosylase that recognizes and removes damaged bases. Has a preference for oxidized purines, such as 7,8-dihydro-8-oxoguanine (8-oxoG). Has AP (apurinic/apyrimidinic) lyase activity and introduces nicks in the DNA strand. Cleaves the DNA backbone by beta-delta elimination to generate a single-strand break at the site of the removed base with both 3'- and 5'-phosphates.</text>
</comment>
<dbReference type="PANTHER" id="PTHR22993">
    <property type="entry name" value="FORMAMIDOPYRIMIDINE-DNA GLYCOSYLASE"/>
    <property type="match status" value="1"/>
</dbReference>
<evidence type="ECO:0000256" key="4">
    <source>
        <dbReference type="ARBA" id="ARBA00022723"/>
    </source>
</evidence>
<feature type="domain" description="FPG-type" evidence="16">
    <location>
        <begin position="252"/>
        <end position="286"/>
    </location>
</feature>
<dbReference type="KEGG" id="abas:ACPOL_3932"/>
<dbReference type="PROSITE" id="PS51066">
    <property type="entry name" value="ZF_FPG_2"/>
    <property type="match status" value="1"/>
</dbReference>
<dbReference type="PROSITE" id="PS51068">
    <property type="entry name" value="FPG_CAT"/>
    <property type="match status" value="1"/>
</dbReference>
<reference evidence="18 19" key="1">
    <citation type="journal article" date="2018" name="Front. Microbiol.">
        <title>Hydrolytic Capabilities as a Key to Environmental Success: Chitinolytic and Cellulolytic Acidobacteria From Acidic Sub-arctic Soils and Boreal Peatlands.</title>
        <authorList>
            <person name="Belova S.E."/>
            <person name="Ravin N.V."/>
            <person name="Pankratov T.A."/>
            <person name="Rakitin A.L."/>
            <person name="Ivanova A.A."/>
            <person name="Beletsky A.V."/>
            <person name="Mardanov A.V."/>
            <person name="Sinninghe Damste J.S."/>
            <person name="Dedysh S.N."/>
        </authorList>
    </citation>
    <scope>NUCLEOTIDE SEQUENCE [LARGE SCALE GENOMIC DNA]</scope>
    <source>
        <strain evidence="18 19">SBC82</strain>
    </source>
</reference>
<evidence type="ECO:0000256" key="9">
    <source>
        <dbReference type="ARBA" id="ARBA00023125"/>
    </source>
</evidence>
<dbReference type="Pfam" id="PF06827">
    <property type="entry name" value="zf-FPG_IleRS"/>
    <property type="match status" value="1"/>
</dbReference>
<feature type="active site" description="Proton donor; for beta-elimination activity" evidence="15">
    <location>
        <position position="59"/>
    </location>
</feature>
<dbReference type="FunFam" id="1.10.8.50:FF:000003">
    <property type="entry name" value="Formamidopyrimidine-DNA glycosylase"/>
    <property type="match status" value="1"/>
</dbReference>
<evidence type="ECO:0000256" key="15">
    <source>
        <dbReference type="HAMAP-Rule" id="MF_00103"/>
    </source>
</evidence>
<dbReference type="GO" id="GO:0140078">
    <property type="term" value="F:class I DNA-(apurinic or apyrimidinic site) endonuclease activity"/>
    <property type="evidence" value="ECO:0007669"/>
    <property type="project" value="UniProtKB-EC"/>
</dbReference>
<evidence type="ECO:0000256" key="12">
    <source>
        <dbReference type="ARBA" id="ARBA00023268"/>
    </source>
</evidence>
<dbReference type="GO" id="GO:0008270">
    <property type="term" value="F:zinc ion binding"/>
    <property type="evidence" value="ECO:0007669"/>
    <property type="project" value="UniProtKB-UniRule"/>
</dbReference>
<evidence type="ECO:0000256" key="7">
    <source>
        <dbReference type="ARBA" id="ARBA00022801"/>
    </source>
</evidence>
<evidence type="ECO:0000259" key="17">
    <source>
        <dbReference type="PROSITE" id="PS51068"/>
    </source>
</evidence>
<evidence type="ECO:0000256" key="14">
    <source>
        <dbReference type="ARBA" id="ARBA00044632"/>
    </source>
</evidence>
<dbReference type="EC" id="4.2.99.18" evidence="15"/>
<dbReference type="InterPro" id="IPR035937">
    <property type="entry name" value="FPG_N"/>
</dbReference>
<dbReference type="NCBIfam" id="TIGR00577">
    <property type="entry name" value="fpg"/>
    <property type="match status" value="1"/>
</dbReference>
<evidence type="ECO:0000259" key="16">
    <source>
        <dbReference type="PROSITE" id="PS51066"/>
    </source>
</evidence>
<dbReference type="SMART" id="SM00898">
    <property type="entry name" value="Fapy_DNA_glyco"/>
    <property type="match status" value="1"/>
</dbReference>
<evidence type="ECO:0000256" key="8">
    <source>
        <dbReference type="ARBA" id="ARBA00022833"/>
    </source>
</evidence>
<keyword evidence="5 15" id="KW-0227">DNA damage</keyword>
<dbReference type="SMART" id="SM01232">
    <property type="entry name" value="H2TH"/>
    <property type="match status" value="1"/>
</dbReference>
<dbReference type="Pfam" id="PF01149">
    <property type="entry name" value="Fapy_DNA_glyco"/>
    <property type="match status" value="1"/>
</dbReference>
<dbReference type="InterPro" id="IPR010979">
    <property type="entry name" value="Ribosomal_uS13-like_H2TH"/>
</dbReference>
<evidence type="ECO:0000256" key="6">
    <source>
        <dbReference type="ARBA" id="ARBA00022771"/>
    </source>
</evidence>
<keyword evidence="7 15" id="KW-0378">Hydrolase</keyword>
<accession>A0A2Z5G277</accession>
<evidence type="ECO:0000256" key="3">
    <source>
        <dbReference type="ARBA" id="ARBA00011245"/>
    </source>
</evidence>
<protein>
    <recommendedName>
        <fullName evidence="15">Formamidopyrimidine-DNA glycosylase</fullName>
        <shortName evidence="15">Fapy-DNA glycosylase</shortName>
        <ecNumber evidence="15">3.2.2.23</ecNumber>
    </recommendedName>
    <alternativeName>
        <fullName evidence="15">DNA-(apurinic or apyrimidinic site) lyase MutM</fullName>
        <shortName evidence="15">AP lyase MutM</shortName>
        <ecNumber evidence="15">4.2.99.18</ecNumber>
    </alternativeName>
</protein>
<dbReference type="EC" id="3.2.2.23" evidence="15"/>
<evidence type="ECO:0000313" key="19">
    <source>
        <dbReference type="Proteomes" id="UP000253606"/>
    </source>
</evidence>
<feature type="domain" description="Formamidopyrimidine-DNA glycosylase catalytic" evidence="17">
    <location>
        <begin position="2"/>
        <end position="122"/>
    </location>
</feature>
<dbReference type="Proteomes" id="UP000253606">
    <property type="component" value="Chromosome"/>
</dbReference>
<feature type="active site" description="Proton donor; for delta-elimination activity" evidence="15">
    <location>
        <position position="276"/>
    </location>
</feature>
<dbReference type="SUPFAM" id="SSF46946">
    <property type="entry name" value="S13-like H2TH domain"/>
    <property type="match status" value="1"/>
</dbReference>
<keyword evidence="11 15" id="KW-0456">Lyase</keyword>
<keyword evidence="9 15" id="KW-0238">DNA-binding</keyword>
<evidence type="ECO:0000256" key="1">
    <source>
        <dbReference type="ARBA" id="ARBA00001668"/>
    </source>
</evidence>
<dbReference type="NCBIfam" id="NF011385">
    <property type="entry name" value="PRK14810.1"/>
    <property type="match status" value="1"/>
</dbReference>
<dbReference type="NCBIfam" id="NF002211">
    <property type="entry name" value="PRK01103.1"/>
    <property type="match status" value="1"/>
</dbReference>
<dbReference type="InterPro" id="IPR020629">
    <property type="entry name" value="FPG_Glyclase"/>
</dbReference>
<dbReference type="OrthoDB" id="9800855at2"/>
<dbReference type="PANTHER" id="PTHR22993:SF9">
    <property type="entry name" value="FORMAMIDOPYRIMIDINE-DNA GLYCOSYLASE"/>
    <property type="match status" value="1"/>
</dbReference>
<comment type="subunit">
    <text evidence="3 15">Monomer.</text>
</comment>
<dbReference type="HAMAP" id="MF_00103">
    <property type="entry name" value="Fapy_DNA_glycosyl"/>
    <property type="match status" value="1"/>
</dbReference>